<accession>A0A7J9J9V2</accession>
<reference evidence="1 2" key="1">
    <citation type="journal article" date="2019" name="Genome Biol. Evol.">
        <title>Insights into the evolution of the New World diploid cottons (Gossypium, subgenus Houzingenia) based on genome sequencing.</title>
        <authorList>
            <person name="Grover C.E."/>
            <person name="Arick M.A. 2nd"/>
            <person name="Thrash A."/>
            <person name="Conover J.L."/>
            <person name="Sanders W.S."/>
            <person name="Peterson D.G."/>
            <person name="Frelichowski J.E."/>
            <person name="Scheffler J.A."/>
            <person name="Scheffler B.E."/>
            <person name="Wendel J.F."/>
        </authorList>
    </citation>
    <scope>NUCLEOTIDE SEQUENCE [LARGE SCALE GENOMIC DNA]</scope>
    <source>
        <strain evidence="1">6</strain>
        <tissue evidence="1">Leaf</tissue>
    </source>
</reference>
<protein>
    <submittedName>
        <fullName evidence="1">Uncharacterized protein</fullName>
    </submittedName>
</protein>
<gene>
    <name evidence="1" type="ORF">Goarm_014759</name>
</gene>
<keyword evidence="2" id="KW-1185">Reference proteome</keyword>
<evidence type="ECO:0000313" key="2">
    <source>
        <dbReference type="Proteomes" id="UP000593575"/>
    </source>
</evidence>
<dbReference type="EMBL" id="JABFAE010000006">
    <property type="protein sequence ID" value="MBA0830215.1"/>
    <property type="molecule type" value="Genomic_DNA"/>
</dbReference>
<dbReference type="Proteomes" id="UP000593575">
    <property type="component" value="Unassembled WGS sequence"/>
</dbReference>
<sequence>MHIQRLSALKRWRKTKWRCRNSDFGVNIGSFWPS</sequence>
<proteinExistence type="predicted"/>
<dbReference type="AlphaFoldDB" id="A0A7J9J9V2"/>
<comment type="caution">
    <text evidence="1">The sequence shown here is derived from an EMBL/GenBank/DDBJ whole genome shotgun (WGS) entry which is preliminary data.</text>
</comment>
<name>A0A7J9J9V2_9ROSI</name>
<evidence type="ECO:0000313" key="1">
    <source>
        <dbReference type="EMBL" id="MBA0830215.1"/>
    </source>
</evidence>
<organism evidence="1 2">
    <name type="scientific">Gossypium armourianum</name>
    <dbReference type="NCBI Taxonomy" id="34283"/>
    <lineage>
        <taxon>Eukaryota</taxon>
        <taxon>Viridiplantae</taxon>
        <taxon>Streptophyta</taxon>
        <taxon>Embryophyta</taxon>
        <taxon>Tracheophyta</taxon>
        <taxon>Spermatophyta</taxon>
        <taxon>Magnoliopsida</taxon>
        <taxon>eudicotyledons</taxon>
        <taxon>Gunneridae</taxon>
        <taxon>Pentapetalae</taxon>
        <taxon>rosids</taxon>
        <taxon>malvids</taxon>
        <taxon>Malvales</taxon>
        <taxon>Malvaceae</taxon>
        <taxon>Malvoideae</taxon>
        <taxon>Gossypium</taxon>
    </lineage>
</organism>